<comment type="caution">
    <text evidence="1">The sequence shown here is derived from an EMBL/GenBank/DDBJ whole genome shotgun (WGS) entry which is preliminary data.</text>
</comment>
<dbReference type="EMBL" id="MFBQ01000040">
    <property type="protein sequence ID" value="OGE03955.1"/>
    <property type="molecule type" value="Genomic_DNA"/>
</dbReference>
<evidence type="ECO:0000313" key="2">
    <source>
        <dbReference type="Proteomes" id="UP000176780"/>
    </source>
</evidence>
<sequence>MPENKQERIVSGEITVTPSSDEAIRAKVEQLSREVHGLPAGDNVIEGDTYPPRAIAAESGEGQKLEALGGRPLVDISQLTHRDSALGFRLRKKRVDEKAA</sequence>
<protein>
    <submittedName>
        <fullName evidence="1">Uncharacterized protein</fullName>
    </submittedName>
</protein>
<proteinExistence type="predicted"/>
<name>A0A1F5HIT4_9BACT</name>
<evidence type="ECO:0000313" key="1">
    <source>
        <dbReference type="EMBL" id="OGE03955.1"/>
    </source>
</evidence>
<accession>A0A1F5HIT4</accession>
<dbReference type="Proteomes" id="UP000176780">
    <property type="component" value="Unassembled WGS sequence"/>
</dbReference>
<reference evidence="1 2" key="1">
    <citation type="journal article" date="2016" name="Nat. Commun.">
        <title>Thousands of microbial genomes shed light on interconnected biogeochemical processes in an aquifer system.</title>
        <authorList>
            <person name="Anantharaman K."/>
            <person name="Brown C.T."/>
            <person name="Hug L.A."/>
            <person name="Sharon I."/>
            <person name="Castelle C.J."/>
            <person name="Probst A.J."/>
            <person name="Thomas B.C."/>
            <person name="Singh A."/>
            <person name="Wilkins M.J."/>
            <person name="Karaoz U."/>
            <person name="Brodie E.L."/>
            <person name="Williams K.H."/>
            <person name="Hubbard S.S."/>
            <person name="Banfield J.F."/>
        </authorList>
    </citation>
    <scope>NUCLEOTIDE SEQUENCE [LARGE SCALE GENOMIC DNA]</scope>
</reference>
<gene>
    <name evidence="1" type="ORF">A3B51_02020</name>
</gene>
<dbReference type="AlphaFoldDB" id="A0A1F5HIT4"/>
<organism evidence="1 2">
    <name type="scientific">Candidatus Curtissbacteria bacterium RIFCSPLOWO2_01_FULL_41_18</name>
    <dbReference type="NCBI Taxonomy" id="1797727"/>
    <lineage>
        <taxon>Bacteria</taxon>
        <taxon>Candidatus Curtissiibacteriota</taxon>
    </lineage>
</organism>